<dbReference type="RefSeq" id="WP_144746001.1">
    <property type="nucleotide sequence ID" value="NZ_VMNW02000016.1"/>
</dbReference>
<organism evidence="3 4">
    <name type="scientific">Amycolatopsis acidicola</name>
    <dbReference type="NCBI Taxonomy" id="2596893"/>
    <lineage>
        <taxon>Bacteria</taxon>
        <taxon>Bacillati</taxon>
        <taxon>Actinomycetota</taxon>
        <taxon>Actinomycetes</taxon>
        <taxon>Pseudonocardiales</taxon>
        <taxon>Pseudonocardiaceae</taxon>
        <taxon>Amycolatopsis</taxon>
    </lineage>
</organism>
<dbReference type="GO" id="GO:0043856">
    <property type="term" value="F:anti-sigma factor antagonist activity"/>
    <property type="evidence" value="ECO:0007669"/>
    <property type="project" value="TreeGrafter"/>
</dbReference>
<dbReference type="InterPro" id="IPR002645">
    <property type="entry name" value="STAS_dom"/>
</dbReference>
<dbReference type="PANTHER" id="PTHR33495:SF2">
    <property type="entry name" value="ANTI-SIGMA FACTOR ANTAGONIST TM_1081-RELATED"/>
    <property type="match status" value="1"/>
</dbReference>
<keyword evidence="1" id="KW-1133">Transmembrane helix</keyword>
<evidence type="ECO:0000256" key="1">
    <source>
        <dbReference type="SAM" id="Phobius"/>
    </source>
</evidence>
<dbReference type="OrthoDB" id="3576811at2"/>
<gene>
    <name evidence="3" type="ORF">FPZ12_014140</name>
</gene>
<dbReference type="InterPro" id="IPR036513">
    <property type="entry name" value="STAS_dom_sf"/>
</dbReference>
<sequence>MSVSALPEPQLSWSEDRPGRGVTVLGFAGELDLATAPQAESLILPRLDGARSLVLDFSGLTFLGAAGLNLVLRARLLATRRGIDLRLVAGARCVTRVFELAEDAGWPPVPVYRRLADALEEQA</sequence>
<dbReference type="EMBL" id="VMNW02000016">
    <property type="protein sequence ID" value="KAA9161642.1"/>
    <property type="molecule type" value="Genomic_DNA"/>
</dbReference>
<dbReference type="Gene3D" id="3.30.750.24">
    <property type="entry name" value="STAS domain"/>
    <property type="match status" value="1"/>
</dbReference>
<feature type="transmembrane region" description="Helical" evidence="1">
    <location>
        <begin position="53"/>
        <end position="72"/>
    </location>
</feature>
<feature type="domain" description="STAS" evidence="2">
    <location>
        <begin position="21"/>
        <end position="122"/>
    </location>
</feature>
<dbReference type="SUPFAM" id="SSF52091">
    <property type="entry name" value="SpoIIaa-like"/>
    <property type="match status" value="1"/>
</dbReference>
<keyword evidence="1" id="KW-0472">Membrane</keyword>
<dbReference type="AlphaFoldDB" id="A0A5N0VAQ3"/>
<name>A0A5N0VAQ3_9PSEU</name>
<comment type="caution">
    <text evidence="3">The sequence shown here is derived from an EMBL/GenBank/DDBJ whole genome shotgun (WGS) entry which is preliminary data.</text>
</comment>
<evidence type="ECO:0000313" key="4">
    <source>
        <dbReference type="Proteomes" id="UP000319769"/>
    </source>
</evidence>
<keyword evidence="4" id="KW-1185">Reference proteome</keyword>
<dbReference type="Pfam" id="PF01740">
    <property type="entry name" value="STAS"/>
    <property type="match status" value="1"/>
</dbReference>
<evidence type="ECO:0000313" key="3">
    <source>
        <dbReference type="EMBL" id="KAA9161642.1"/>
    </source>
</evidence>
<dbReference type="CDD" id="cd07043">
    <property type="entry name" value="STAS_anti-anti-sigma_factors"/>
    <property type="match status" value="1"/>
</dbReference>
<dbReference type="Proteomes" id="UP000319769">
    <property type="component" value="Unassembled WGS sequence"/>
</dbReference>
<protein>
    <submittedName>
        <fullName evidence="3">STAS domain-containing protein</fullName>
    </submittedName>
</protein>
<proteinExistence type="predicted"/>
<accession>A0A5N0VAQ3</accession>
<dbReference type="PANTHER" id="PTHR33495">
    <property type="entry name" value="ANTI-SIGMA FACTOR ANTAGONIST TM_1081-RELATED-RELATED"/>
    <property type="match status" value="1"/>
</dbReference>
<keyword evidence="1" id="KW-0812">Transmembrane</keyword>
<evidence type="ECO:0000259" key="2">
    <source>
        <dbReference type="PROSITE" id="PS50801"/>
    </source>
</evidence>
<dbReference type="PROSITE" id="PS50801">
    <property type="entry name" value="STAS"/>
    <property type="match status" value="1"/>
</dbReference>
<reference evidence="3" key="1">
    <citation type="submission" date="2019-09" db="EMBL/GenBank/DDBJ databases">
        <authorList>
            <person name="Teo W.F.A."/>
            <person name="Duangmal K."/>
        </authorList>
    </citation>
    <scope>NUCLEOTIDE SEQUENCE [LARGE SCALE GENOMIC DNA]</scope>
    <source>
        <strain evidence="3">K81G1</strain>
    </source>
</reference>